<dbReference type="InterPro" id="IPR038322">
    <property type="entry name" value="Pex19_C_sf"/>
</dbReference>
<feature type="compositionally biased region" description="Gly residues" evidence="1">
    <location>
        <begin position="203"/>
        <end position="213"/>
    </location>
</feature>
<gene>
    <name evidence="2" type="ORF">QCA50_012284</name>
</gene>
<comment type="caution">
    <text evidence="2">The sequence shown here is derived from an EMBL/GenBank/DDBJ whole genome shotgun (WGS) entry which is preliminary data.</text>
</comment>
<keyword evidence="3" id="KW-1185">Reference proteome</keyword>
<dbReference type="Proteomes" id="UP001385951">
    <property type="component" value="Unassembled WGS sequence"/>
</dbReference>
<dbReference type="GO" id="GO:0045046">
    <property type="term" value="P:protein import into peroxisome membrane"/>
    <property type="evidence" value="ECO:0007669"/>
    <property type="project" value="TreeGrafter"/>
</dbReference>
<sequence>MSSETPKKEPFAGASAEAAAEKTPQSTEVKVPANTESSLSKPSETETKANGEDDEDDLDDLDDLLDDFAEDVLNKPPGSARSQTADNRSQTNEDFANESSSKGATSVNKPVNDEFKTKIEDLIKDLNIEDPDTKDQFEKLVKEFENDHKEDMDTATKNPQYFDDIMKQTMNRLKKSGETIDEQLKNDPSSGNPEDMLTQLLAGLGGPDGAGSGDGDFDMSKLLVDMLEQLSSKEVLYEPIKDLNTKFPDYLKEKKGVISEEEHQNYTKQYEITNDIVAMFESSDFNDEDKQKREQVNALLESLQELGQPPADLVGDASEFPGFGGLGGASGAGAGSGLDFNDKDLPQDIEKELEEGCKQT</sequence>
<protein>
    <submittedName>
        <fullName evidence="2">Uncharacterized protein</fullName>
    </submittedName>
</protein>
<feature type="region of interest" description="Disordered" evidence="1">
    <location>
        <begin position="176"/>
        <end position="213"/>
    </location>
</feature>
<evidence type="ECO:0000313" key="3">
    <source>
        <dbReference type="Proteomes" id="UP001385951"/>
    </source>
</evidence>
<feature type="region of interest" description="Disordered" evidence="1">
    <location>
        <begin position="1"/>
        <end position="114"/>
    </location>
</feature>
<dbReference type="EMBL" id="JASBNA010000024">
    <property type="protein sequence ID" value="KAK7684701.1"/>
    <property type="molecule type" value="Genomic_DNA"/>
</dbReference>
<dbReference type="InterPro" id="IPR006708">
    <property type="entry name" value="Pex19"/>
</dbReference>
<dbReference type="Pfam" id="PF04614">
    <property type="entry name" value="Pex19"/>
    <property type="match status" value="1"/>
</dbReference>
<name>A0AAW0FV01_9APHY</name>
<reference evidence="2 3" key="1">
    <citation type="submission" date="2022-09" db="EMBL/GenBank/DDBJ databases">
        <authorList>
            <person name="Palmer J.M."/>
        </authorList>
    </citation>
    <scope>NUCLEOTIDE SEQUENCE [LARGE SCALE GENOMIC DNA]</scope>
    <source>
        <strain evidence="2 3">DSM 7382</strain>
    </source>
</reference>
<feature type="compositionally biased region" description="Polar residues" evidence="1">
    <location>
        <begin position="23"/>
        <end position="42"/>
    </location>
</feature>
<feature type="compositionally biased region" description="Basic and acidic residues" evidence="1">
    <location>
        <begin position="1"/>
        <end position="10"/>
    </location>
</feature>
<dbReference type="GO" id="GO:0005778">
    <property type="term" value="C:peroxisomal membrane"/>
    <property type="evidence" value="ECO:0007669"/>
    <property type="project" value="TreeGrafter"/>
</dbReference>
<feature type="compositionally biased region" description="Polar residues" evidence="1">
    <location>
        <begin position="80"/>
        <end position="109"/>
    </location>
</feature>
<accession>A0AAW0FV01</accession>
<proteinExistence type="predicted"/>
<feature type="region of interest" description="Disordered" evidence="1">
    <location>
        <begin position="303"/>
        <end position="360"/>
    </location>
</feature>
<organism evidence="2 3">
    <name type="scientific">Cerrena zonata</name>
    <dbReference type="NCBI Taxonomy" id="2478898"/>
    <lineage>
        <taxon>Eukaryota</taxon>
        <taxon>Fungi</taxon>
        <taxon>Dikarya</taxon>
        <taxon>Basidiomycota</taxon>
        <taxon>Agaricomycotina</taxon>
        <taxon>Agaricomycetes</taxon>
        <taxon>Polyporales</taxon>
        <taxon>Cerrenaceae</taxon>
        <taxon>Cerrena</taxon>
    </lineage>
</organism>
<dbReference type="Gene3D" id="1.20.120.900">
    <property type="entry name" value="Pex19, mPTS binding domain"/>
    <property type="match status" value="1"/>
</dbReference>
<dbReference type="GO" id="GO:0033328">
    <property type="term" value="F:peroxisome membrane targeting sequence binding"/>
    <property type="evidence" value="ECO:0007669"/>
    <property type="project" value="TreeGrafter"/>
</dbReference>
<evidence type="ECO:0000256" key="1">
    <source>
        <dbReference type="SAM" id="MobiDB-lite"/>
    </source>
</evidence>
<dbReference type="PANTHER" id="PTHR12774">
    <property type="entry name" value="PEROXISOMAL BIOGENESIS FACTOR 19"/>
    <property type="match status" value="1"/>
</dbReference>
<feature type="compositionally biased region" description="Basic and acidic residues" evidence="1">
    <location>
        <begin position="176"/>
        <end position="185"/>
    </location>
</feature>
<evidence type="ECO:0000313" key="2">
    <source>
        <dbReference type="EMBL" id="KAK7684701.1"/>
    </source>
</evidence>
<dbReference type="AlphaFoldDB" id="A0AAW0FV01"/>
<feature type="compositionally biased region" description="Acidic residues" evidence="1">
    <location>
        <begin position="52"/>
        <end position="70"/>
    </location>
</feature>
<dbReference type="PANTHER" id="PTHR12774:SF2">
    <property type="entry name" value="PEROXISOMAL BIOGENESIS FACTOR 19"/>
    <property type="match status" value="1"/>
</dbReference>
<feature type="compositionally biased region" description="Basic and acidic residues" evidence="1">
    <location>
        <begin position="340"/>
        <end position="360"/>
    </location>
</feature>
<feature type="compositionally biased region" description="Gly residues" evidence="1">
    <location>
        <begin position="322"/>
        <end position="336"/>
    </location>
</feature>